<reference evidence="5 6" key="1">
    <citation type="journal article" date="2009" name="Nature">
        <title>Evolution of pathogenicity and sexual reproduction in eight Candida genomes.</title>
        <authorList>
            <person name="Butler G."/>
            <person name="Rasmussen M.D."/>
            <person name="Lin M.F."/>
            <person name="Santos M.A."/>
            <person name="Sakthikumar S."/>
            <person name="Munro C.A."/>
            <person name="Rheinbay E."/>
            <person name="Grabherr M."/>
            <person name="Forche A."/>
            <person name="Reedy J.L."/>
            <person name="Agrafioti I."/>
            <person name="Arnaud M.B."/>
            <person name="Bates S."/>
            <person name="Brown A.J."/>
            <person name="Brunke S."/>
            <person name="Costanzo M.C."/>
            <person name="Fitzpatrick D.A."/>
            <person name="de Groot P.W."/>
            <person name="Harris D."/>
            <person name="Hoyer L.L."/>
            <person name="Hube B."/>
            <person name="Klis F.M."/>
            <person name="Kodira C."/>
            <person name="Lennard N."/>
            <person name="Logue M.E."/>
            <person name="Martin R."/>
            <person name="Neiman A.M."/>
            <person name="Nikolaou E."/>
            <person name="Quail M.A."/>
            <person name="Quinn J."/>
            <person name="Santos M.C."/>
            <person name="Schmitzberger F.F."/>
            <person name="Sherlock G."/>
            <person name="Shah P."/>
            <person name="Silverstein K.A."/>
            <person name="Skrzypek M.S."/>
            <person name="Soll D."/>
            <person name="Staggs R."/>
            <person name="Stansfield I."/>
            <person name="Stumpf M.P."/>
            <person name="Sudbery P.E."/>
            <person name="Srikantha T."/>
            <person name="Zeng Q."/>
            <person name="Berman J."/>
            <person name="Berriman M."/>
            <person name="Heitman J."/>
            <person name="Gow N.A."/>
            <person name="Lorenz M.C."/>
            <person name="Birren B.W."/>
            <person name="Kellis M."/>
            <person name="Cuomo C.A."/>
        </authorList>
    </citation>
    <scope>NUCLEOTIDE SEQUENCE [LARGE SCALE GENOMIC DNA]</scope>
    <source>
        <strain evidence="6">ATCC MYA-3404 / T1</strain>
    </source>
</reference>
<dbReference type="VEuPathDB" id="FungiDB:CTRG_03265"/>
<organism evidence="5 6">
    <name type="scientific">Candida tropicalis (strain ATCC MYA-3404 / T1)</name>
    <name type="common">Yeast</name>
    <dbReference type="NCBI Taxonomy" id="294747"/>
    <lineage>
        <taxon>Eukaryota</taxon>
        <taxon>Fungi</taxon>
        <taxon>Dikarya</taxon>
        <taxon>Ascomycota</taxon>
        <taxon>Saccharomycotina</taxon>
        <taxon>Pichiomycetes</taxon>
        <taxon>Debaryomycetaceae</taxon>
        <taxon>Candida/Lodderomyces clade</taxon>
        <taxon>Candida</taxon>
    </lineage>
</organism>
<dbReference type="SMART" id="SM00066">
    <property type="entry name" value="GAL4"/>
    <property type="match status" value="1"/>
</dbReference>
<dbReference type="GO" id="GO:0008270">
    <property type="term" value="F:zinc ion binding"/>
    <property type="evidence" value="ECO:0007669"/>
    <property type="project" value="InterPro"/>
</dbReference>
<evidence type="ECO:0000256" key="2">
    <source>
        <dbReference type="ARBA" id="ARBA00023242"/>
    </source>
</evidence>
<dbReference type="PROSITE" id="PS50048">
    <property type="entry name" value="ZN2_CY6_FUNGAL_2"/>
    <property type="match status" value="1"/>
</dbReference>
<evidence type="ECO:0000313" key="6">
    <source>
        <dbReference type="Proteomes" id="UP000002037"/>
    </source>
</evidence>
<proteinExistence type="predicted"/>
<dbReference type="GO" id="GO:0000976">
    <property type="term" value="F:transcription cis-regulatory region binding"/>
    <property type="evidence" value="ECO:0007669"/>
    <property type="project" value="TreeGrafter"/>
</dbReference>
<dbReference type="Gene3D" id="4.10.240.10">
    <property type="entry name" value="Zn(2)-C6 fungal-type DNA-binding domain"/>
    <property type="match status" value="1"/>
</dbReference>
<dbReference type="GO" id="GO:0045944">
    <property type="term" value="P:positive regulation of transcription by RNA polymerase II"/>
    <property type="evidence" value="ECO:0007669"/>
    <property type="project" value="TreeGrafter"/>
</dbReference>
<dbReference type="Pfam" id="PF11951">
    <property type="entry name" value="Fungal_trans_2"/>
    <property type="match status" value="1"/>
</dbReference>
<dbReference type="GO" id="GO:0005634">
    <property type="term" value="C:nucleus"/>
    <property type="evidence" value="ECO:0007669"/>
    <property type="project" value="UniProtKB-SubCell"/>
</dbReference>
<dbReference type="RefSeq" id="XP_002548968.1">
    <property type="nucleotide sequence ID" value="XM_002548922.1"/>
</dbReference>
<dbReference type="OrthoDB" id="424974at2759"/>
<evidence type="ECO:0000259" key="4">
    <source>
        <dbReference type="PROSITE" id="PS50048"/>
    </source>
</evidence>
<feature type="domain" description="Zn(2)-C6 fungal-type" evidence="4">
    <location>
        <begin position="53"/>
        <end position="83"/>
    </location>
</feature>
<dbReference type="InterPro" id="IPR001138">
    <property type="entry name" value="Zn2Cys6_DnaBD"/>
</dbReference>
<dbReference type="Pfam" id="PF00172">
    <property type="entry name" value="Zn_clus"/>
    <property type="match status" value="1"/>
</dbReference>
<protein>
    <recommendedName>
        <fullName evidence="4">Zn(2)-C6 fungal-type domain-containing protein</fullName>
    </recommendedName>
</protein>
<comment type="subcellular location">
    <subcellularLocation>
        <location evidence="1">Nucleus</location>
    </subcellularLocation>
</comment>
<dbReference type="AlphaFoldDB" id="C5MB23"/>
<dbReference type="HOGENOM" id="CLU_014489_1_0_1"/>
<dbReference type="EMBL" id="GG692398">
    <property type="protein sequence ID" value="EER32840.1"/>
    <property type="molecule type" value="Genomic_DNA"/>
</dbReference>
<dbReference type="GO" id="GO:0000981">
    <property type="term" value="F:DNA-binding transcription factor activity, RNA polymerase II-specific"/>
    <property type="evidence" value="ECO:0007669"/>
    <property type="project" value="InterPro"/>
</dbReference>
<gene>
    <name evidence="5" type="ORF">CTRG_03265</name>
</gene>
<dbReference type="KEGG" id="ctp:CTRG_03265"/>
<dbReference type="PROSITE" id="PS00463">
    <property type="entry name" value="ZN2_CY6_FUNGAL_1"/>
    <property type="match status" value="1"/>
</dbReference>
<dbReference type="InterPro" id="IPR021858">
    <property type="entry name" value="Fun_TF"/>
</dbReference>
<evidence type="ECO:0000256" key="1">
    <source>
        <dbReference type="ARBA" id="ARBA00004123"/>
    </source>
</evidence>
<sequence>MFSSALFTPFTEGFFYYLTANSTITTTTGTMSVKDQNRQPKSQRLKRTYSRGGCKECKRRKIRCPENKPSCSTCVRLGKECSYPLPGEKVLRVSKKVLSDIQLSPEPNRIVPVSNSVKEKKTTPKPLTIQMYSAEDFGGKQSKRRLKLDHDYLTNDFNSKDKDINSSNQVVPQDSKPKKENGGISVTPSTSNSVLDIIHPHPIEDLNSQLMQHTQSSSIINSTHTSPNLLLGDFYNEEDVNLLATDLNNIVNDIMYTAKVPNNNNNNTFTNDVLLDDHFFSPFSQYTSTSDLNDIPQHISLEYIKLKTEDERRYLAEFYHEFASQILPFKALDKKTGAYYNPVRDVILVHASKEPFLLSAILSQGAKMSFQKTEKASDYDNYVTYLSTCLKLLGPALSKNRDKSVKDDLTSNIECILITVLLLTSSNAMTEKLSWRPHLKGAKDIIIKATNSKIRSSKTLILCKIWFADFEILAGTSSRLGGTIKTDSDLDSVINFEDEFVNSVLEQFGLIQAGNFNIMSGYNIQMIYLFRDLAKLLNKKREAGESFIPGDSLEYIRLISGFFQQYEKVYIDRKCILNGPISTPVTELYNLVDTVATIKGTTIYISWMDISQQVYALAGLITVFTSILLDPPDLPHIQDLNAKLVSVIGFVQDTQNCLTMKFPYGFSMIHWPVTVAGINCTDVSQRPIITKFFNICIELGSVSAEITLKRIMQIWDLRDKGNDMESIKQDLDESHLDSVAY</sequence>
<dbReference type="GeneID" id="8295987"/>
<dbReference type="eggNOG" id="ENOG502QW5G">
    <property type="taxonomic scope" value="Eukaryota"/>
</dbReference>
<dbReference type="InterPro" id="IPR036864">
    <property type="entry name" value="Zn2-C6_fun-type_DNA-bd_sf"/>
</dbReference>
<dbReference type="Proteomes" id="UP000002037">
    <property type="component" value="Unassembled WGS sequence"/>
</dbReference>
<keyword evidence="6" id="KW-1185">Reference proteome</keyword>
<dbReference type="PANTHER" id="PTHR37534">
    <property type="entry name" value="TRANSCRIPTIONAL ACTIVATOR PROTEIN UGA3"/>
    <property type="match status" value="1"/>
</dbReference>
<accession>C5MB23</accession>
<keyword evidence="2" id="KW-0539">Nucleus</keyword>
<dbReference type="SUPFAM" id="SSF57701">
    <property type="entry name" value="Zn2/Cys6 DNA-binding domain"/>
    <property type="match status" value="1"/>
</dbReference>
<dbReference type="PANTHER" id="PTHR37534:SF49">
    <property type="entry name" value="LYSINE BIOSYNTHESIS REGULATORY PROTEIN LYS14"/>
    <property type="match status" value="1"/>
</dbReference>
<feature type="region of interest" description="Disordered" evidence="3">
    <location>
        <begin position="157"/>
        <end position="191"/>
    </location>
</feature>
<name>C5MB23_CANTT</name>
<evidence type="ECO:0000313" key="5">
    <source>
        <dbReference type="EMBL" id="EER32840.1"/>
    </source>
</evidence>
<dbReference type="CDD" id="cd00067">
    <property type="entry name" value="GAL4"/>
    <property type="match status" value="1"/>
</dbReference>
<evidence type="ECO:0000256" key="3">
    <source>
        <dbReference type="SAM" id="MobiDB-lite"/>
    </source>
</evidence>